<name>A0A1S9RMC0_PENBI</name>
<evidence type="ECO:0000313" key="3">
    <source>
        <dbReference type="Proteomes" id="UP000190744"/>
    </source>
</evidence>
<feature type="chain" id="PRO_5012910568" evidence="1">
    <location>
        <begin position="21"/>
        <end position="202"/>
    </location>
</feature>
<dbReference type="AlphaFoldDB" id="A0A1S9RMC0"/>
<gene>
    <name evidence="2" type="ORF">PEBR_21338</name>
</gene>
<feature type="signal peptide" evidence="1">
    <location>
        <begin position="1"/>
        <end position="20"/>
    </location>
</feature>
<sequence>MVRYLPLFLFLTLFSHNILAAVVPKSDGNYDESLSEALDSDAILGYEQESGEALVSDIDNDEGDFNTHAIRAPADCNNLIRSGIDSCKKAVQSGIATCKKKIVDDIAACHIQVRQDIDNCKKKAKDPFTKARCELNRKPRDVQCEARRAKIPTCEKNRPKVLTCCEGLRTRVQGLCAVKVVPTEAVRNGLKLGQDICIRGLI</sequence>
<keyword evidence="1" id="KW-0732">Signal</keyword>
<reference evidence="3" key="1">
    <citation type="submission" date="2015-09" db="EMBL/GenBank/DDBJ databases">
        <authorList>
            <person name="Fill T.P."/>
            <person name="Baretta J.F."/>
            <person name="de Almeida L.G."/>
            <person name="Rocha M."/>
            <person name="de Souza D.H."/>
            <person name="Malavazi I."/>
            <person name="Cerdeira L.T."/>
            <person name="Hong H."/>
            <person name="Samborskyy M."/>
            <person name="de Vasconcelos A.T."/>
            <person name="Leadlay P."/>
            <person name="Rodrigues-Filho E."/>
        </authorList>
    </citation>
    <scope>NUCLEOTIDE SEQUENCE [LARGE SCALE GENOMIC DNA]</scope>
    <source>
        <strain evidence="3">LaBioMMi 136</strain>
    </source>
</reference>
<dbReference type="EMBL" id="LJBN01000140">
    <property type="protein sequence ID" value="OOQ86430.1"/>
    <property type="molecule type" value="Genomic_DNA"/>
</dbReference>
<protein>
    <submittedName>
        <fullName evidence="2">Uncharacterized protein</fullName>
    </submittedName>
</protein>
<proteinExistence type="predicted"/>
<dbReference type="Proteomes" id="UP000190744">
    <property type="component" value="Unassembled WGS sequence"/>
</dbReference>
<evidence type="ECO:0000313" key="2">
    <source>
        <dbReference type="EMBL" id="OOQ86430.1"/>
    </source>
</evidence>
<accession>A0A1S9RMC0</accession>
<evidence type="ECO:0000256" key="1">
    <source>
        <dbReference type="SAM" id="SignalP"/>
    </source>
</evidence>
<comment type="caution">
    <text evidence="2">The sequence shown here is derived from an EMBL/GenBank/DDBJ whole genome shotgun (WGS) entry which is preliminary data.</text>
</comment>
<organism evidence="2 3">
    <name type="scientific">Penicillium brasilianum</name>
    <dbReference type="NCBI Taxonomy" id="104259"/>
    <lineage>
        <taxon>Eukaryota</taxon>
        <taxon>Fungi</taxon>
        <taxon>Dikarya</taxon>
        <taxon>Ascomycota</taxon>
        <taxon>Pezizomycotina</taxon>
        <taxon>Eurotiomycetes</taxon>
        <taxon>Eurotiomycetidae</taxon>
        <taxon>Eurotiales</taxon>
        <taxon>Aspergillaceae</taxon>
        <taxon>Penicillium</taxon>
    </lineage>
</organism>